<sequence>MKRLVPLLLLLSACTVGQPNASSPPPTPETTLSASPSPSPSESDTMSTSASPSDSQTTDVSASPSATDGSTSASPSSTTTGSAGSFRAPGEVLDLNGEVTITVLDSKRAKVNGHRGNQVLAMVKTCNVSAASGIELTWDTWVLLGPDSEEYPASTVRGNAEPTPAYPNGEGRLYKPGQCAKGWIVFDVPSGAQLSGVRYMNSLGDSAQWRVSASV</sequence>
<feature type="chain" id="PRO_5015009717" description="DUF4352 domain-containing protein" evidence="2">
    <location>
        <begin position="22"/>
        <end position="215"/>
    </location>
</feature>
<proteinExistence type="predicted"/>
<protein>
    <recommendedName>
        <fullName evidence="5">DUF4352 domain-containing protein</fullName>
    </recommendedName>
</protein>
<keyword evidence="4" id="KW-1185">Reference proteome</keyword>
<evidence type="ECO:0008006" key="5">
    <source>
        <dbReference type="Google" id="ProtNLM"/>
    </source>
</evidence>
<feature type="signal peptide" evidence="2">
    <location>
        <begin position="1"/>
        <end position="21"/>
    </location>
</feature>
<evidence type="ECO:0000313" key="3">
    <source>
        <dbReference type="EMBL" id="SPD86353.1"/>
    </source>
</evidence>
<organism evidence="3 4">
    <name type="scientific">Micropruina glycogenica</name>
    <dbReference type="NCBI Taxonomy" id="75385"/>
    <lineage>
        <taxon>Bacteria</taxon>
        <taxon>Bacillati</taxon>
        <taxon>Actinomycetota</taxon>
        <taxon>Actinomycetes</taxon>
        <taxon>Propionibacteriales</taxon>
        <taxon>Nocardioidaceae</taxon>
        <taxon>Micropruina</taxon>
    </lineage>
</organism>
<accession>A0A2N9JF13</accession>
<evidence type="ECO:0000256" key="2">
    <source>
        <dbReference type="SAM" id="SignalP"/>
    </source>
</evidence>
<name>A0A2N9JF13_9ACTN</name>
<dbReference type="EMBL" id="LT985188">
    <property type="protein sequence ID" value="SPD86353.1"/>
    <property type="molecule type" value="Genomic_DNA"/>
</dbReference>
<dbReference type="Proteomes" id="UP000238164">
    <property type="component" value="Chromosome 1"/>
</dbReference>
<evidence type="ECO:0000256" key="1">
    <source>
        <dbReference type="SAM" id="MobiDB-lite"/>
    </source>
</evidence>
<reference evidence="3 4" key="1">
    <citation type="submission" date="2018-02" db="EMBL/GenBank/DDBJ databases">
        <authorList>
            <person name="Cohen D.B."/>
            <person name="Kent A.D."/>
        </authorList>
    </citation>
    <scope>NUCLEOTIDE SEQUENCE [LARGE SCALE GENOMIC DNA]</scope>
    <source>
        <strain evidence="3">1</strain>
    </source>
</reference>
<gene>
    <name evidence="3" type="ORF">MPLG2_1317</name>
</gene>
<dbReference type="OrthoDB" id="3838048at2"/>
<evidence type="ECO:0000313" key="4">
    <source>
        <dbReference type="Proteomes" id="UP000238164"/>
    </source>
</evidence>
<dbReference type="KEGG" id="mgg:MPLG2_1317"/>
<feature type="compositionally biased region" description="Low complexity" evidence="1">
    <location>
        <begin position="29"/>
        <end position="85"/>
    </location>
</feature>
<feature type="region of interest" description="Disordered" evidence="1">
    <location>
        <begin position="16"/>
        <end position="89"/>
    </location>
</feature>
<keyword evidence="2" id="KW-0732">Signal</keyword>
<dbReference type="AlphaFoldDB" id="A0A2N9JF13"/>
<dbReference type="RefSeq" id="WP_158680914.1">
    <property type="nucleotide sequence ID" value="NZ_BAAAGO010000018.1"/>
</dbReference>